<evidence type="ECO:0000313" key="2">
    <source>
        <dbReference type="Proteomes" id="UP000029518"/>
    </source>
</evidence>
<organism evidence="1 2">
    <name type="scientific">Paenibacillus borealis</name>
    <dbReference type="NCBI Taxonomy" id="160799"/>
    <lineage>
        <taxon>Bacteria</taxon>
        <taxon>Bacillati</taxon>
        <taxon>Bacillota</taxon>
        <taxon>Bacilli</taxon>
        <taxon>Bacillales</taxon>
        <taxon>Paenibacillaceae</taxon>
        <taxon>Paenibacillus</taxon>
    </lineage>
</organism>
<dbReference type="EMBL" id="CP009285">
    <property type="protein sequence ID" value="AIQ57681.1"/>
    <property type="molecule type" value="Genomic_DNA"/>
</dbReference>
<dbReference type="AlphaFoldDB" id="A0A089L866"/>
<reference evidence="1" key="1">
    <citation type="submission" date="2014-08" db="EMBL/GenBank/DDBJ databases">
        <title>Comparative genomics of the Paenibacillus odorifer group.</title>
        <authorList>
            <person name="den Bakker H.C."/>
            <person name="Tsai Y.-C.Y.-C."/>
            <person name="Martin N."/>
            <person name="Korlach J."/>
            <person name="Wiedmann M."/>
        </authorList>
    </citation>
    <scope>NUCLEOTIDE SEQUENCE [LARGE SCALE GENOMIC DNA]</scope>
    <source>
        <strain evidence="1">DSM 13188</strain>
    </source>
</reference>
<dbReference type="PROSITE" id="PS51257">
    <property type="entry name" value="PROKAR_LIPOPROTEIN"/>
    <property type="match status" value="1"/>
</dbReference>
<sequence>MKIKILIALTALIVLCSCSKGDRIKGGSEIDWVDFVKLNGHSYTGSWENVIKNPAQVSTETVGKVKFKVADVVTNPDYRTKDGDAAFLDKGTDLYRVEGFKTDEVIAAKDEQRIGGYRLYVENDYSKNLQQRYNDVIKDNIERVELYHQDDVKPYKTLDDSETKRFIHLLESGRNTQNYSPQNKEGDPVYYQVVLYTGEPFAFAFSLVDDGVNVYFSPWYTRIVGDEIRSLIEP</sequence>
<name>A0A089L866_PAEBO</name>
<dbReference type="Proteomes" id="UP000029518">
    <property type="component" value="Chromosome"/>
</dbReference>
<dbReference type="RefSeq" id="WP_042211879.1">
    <property type="nucleotide sequence ID" value="NZ_CP009285.1"/>
</dbReference>
<dbReference type="HOGENOM" id="CLU_1184116_0_0_9"/>
<proteinExistence type="predicted"/>
<gene>
    <name evidence="1" type="ORF">PBOR_12635</name>
</gene>
<accession>A0A089L866</accession>
<protein>
    <submittedName>
        <fullName evidence="1">Uncharacterized protein</fullName>
    </submittedName>
</protein>
<evidence type="ECO:0000313" key="1">
    <source>
        <dbReference type="EMBL" id="AIQ57681.1"/>
    </source>
</evidence>
<dbReference type="KEGG" id="pbd:PBOR_12635"/>
<dbReference type="OrthoDB" id="2567404at2"/>
<keyword evidence="2" id="KW-1185">Reference proteome</keyword>